<evidence type="ECO:0000313" key="21">
    <source>
        <dbReference type="Proteomes" id="UP000009061"/>
    </source>
</evidence>
<keyword evidence="7 16" id="KW-0997">Cell inner membrane</keyword>
<evidence type="ECO:0000256" key="7">
    <source>
        <dbReference type="ARBA" id="ARBA00022519"/>
    </source>
</evidence>
<keyword evidence="6 16" id="KW-1003">Cell membrane</keyword>
<keyword evidence="9 18" id="KW-0349">Heme</keyword>
<evidence type="ECO:0000256" key="14">
    <source>
        <dbReference type="ARBA" id="ARBA00023004"/>
    </source>
</evidence>
<keyword evidence="8 16" id="KW-0816">Tricarboxylic acid cycle</keyword>
<dbReference type="PANTHER" id="PTHR38689">
    <property type="entry name" value="SUCCINATE DEHYDROGENASE HYDROPHOBIC MEMBRANE ANCHOR SUBUNIT"/>
    <property type="match status" value="1"/>
</dbReference>
<feature type="binding site" evidence="17">
    <location>
        <position position="83"/>
    </location>
    <ligand>
        <name>a ubiquinone</name>
        <dbReference type="ChEBI" id="CHEBI:16389"/>
    </ligand>
</feature>
<dbReference type="NCBIfam" id="TIGR02968">
    <property type="entry name" value="succ_dehyd_anc"/>
    <property type="match status" value="1"/>
</dbReference>
<name>H6Q5X9_WIGGL</name>
<dbReference type="HOGENOM" id="CLU_151315_2_0_6"/>
<comment type="function">
    <text evidence="1 16">Membrane-anchoring subunit of succinate dehydrogenase (SDH).</text>
</comment>
<evidence type="ECO:0000256" key="13">
    <source>
        <dbReference type="ARBA" id="ARBA00022989"/>
    </source>
</evidence>
<keyword evidence="5 16" id="KW-0813">Transport</keyword>
<evidence type="ECO:0000256" key="4">
    <source>
        <dbReference type="ARBA" id="ARBA00019425"/>
    </source>
</evidence>
<dbReference type="GO" id="GO:0005886">
    <property type="term" value="C:plasma membrane"/>
    <property type="evidence" value="ECO:0007669"/>
    <property type="project" value="UniProtKB-SubCell"/>
</dbReference>
<evidence type="ECO:0000256" key="12">
    <source>
        <dbReference type="ARBA" id="ARBA00022982"/>
    </source>
</evidence>
<dbReference type="GO" id="GO:0006099">
    <property type="term" value="P:tricarboxylic acid cycle"/>
    <property type="evidence" value="ECO:0007669"/>
    <property type="project" value="UniProtKB-UniRule"/>
</dbReference>
<protein>
    <recommendedName>
        <fullName evidence="4 16">Succinate dehydrogenase hydrophobic membrane anchor subunit</fullName>
    </recommendedName>
</protein>
<dbReference type="CDD" id="cd03494">
    <property type="entry name" value="SQR_TypeC_SdhD"/>
    <property type="match status" value="1"/>
</dbReference>
<evidence type="ECO:0000256" key="8">
    <source>
        <dbReference type="ARBA" id="ARBA00022532"/>
    </source>
</evidence>
<proteinExistence type="predicted"/>
<dbReference type="GO" id="GO:0046872">
    <property type="term" value="F:metal ion binding"/>
    <property type="evidence" value="ECO:0007669"/>
    <property type="project" value="UniProtKB-KW"/>
</dbReference>
<dbReference type="GO" id="GO:0020037">
    <property type="term" value="F:heme binding"/>
    <property type="evidence" value="ECO:0007669"/>
    <property type="project" value="InterPro"/>
</dbReference>
<keyword evidence="14 18" id="KW-0408">Iron</keyword>
<reference evidence="20 21" key="1">
    <citation type="journal article" date="2012" name="MBio">
        <title>Insight into the transmission biology and species-specific functional capabilities of tsetse (Diptera: glossinidae) obligate symbiont wigglesworthia.</title>
        <authorList>
            <person name="Rio R.V."/>
            <person name="Symula R.E."/>
            <person name="Wang J."/>
            <person name="Lohs C."/>
            <person name="Wu Y.N."/>
            <person name="Snyder A.K."/>
            <person name="Bjornson R.D."/>
            <person name="Oshima K."/>
            <person name="Biehl B.S."/>
            <person name="Perna N.T."/>
            <person name="Hattori M."/>
            <person name="Aksoy S."/>
        </authorList>
    </citation>
    <scope>NUCLEOTIDE SEQUENCE [LARGE SCALE GENOMIC DNA]</scope>
    <source>
        <strain evidence="20">WGM</strain>
    </source>
</reference>
<evidence type="ECO:0000256" key="17">
    <source>
        <dbReference type="PIRSR" id="PIRSR000169-1"/>
    </source>
</evidence>
<evidence type="ECO:0000256" key="6">
    <source>
        <dbReference type="ARBA" id="ARBA00022475"/>
    </source>
</evidence>
<evidence type="ECO:0000256" key="1">
    <source>
        <dbReference type="ARBA" id="ARBA00004050"/>
    </source>
</evidence>
<comment type="subcellular location">
    <subcellularLocation>
        <location evidence="2 16">Cell inner membrane</location>
        <topology evidence="2 16">Multi-pass membrane protein</topology>
    </subcellularLocation>
</comment>
<evidence type="ECO:0000256" key="11">
    <source>
        <dbReference type="ARBA" id="ARBA00022723"/>
    </source>
</evidence>
<dbReference type="Gene3D" id="1.20.1300.10">
    <property type="entry name" value="Fumarate reductase/succinate dehydrogenase, transmembrane subunit"/>
    <property type="match status" value="1"/>
</dbReference>
<sequence length="113" mass="13256">MVKKTSAFGLPGIYEWLLLRISGLLIFLYILCIIVFIICNTPINYVKWHCFFDKKTIKIFTILVFLSVAIHGWIGMWQVVTDYVKPKFMRTTVQLIICAILLFYLIYGIKIIM</sequence>
<evidence type="ECO:0000256" key="10">
    <source>
        <dbReference type="ARBA" id="ARBA00022692"/>
    </source>
</evidence>
<gene>
    <name evidence="20" type="primary">sdhD</name>
    <name evidence="20" type="ORF">WIGMOR_0340</name>
</gene>
<comment type="pathway">
    <text evidence="3 16">Carbohydrate metabolism; tricarboxylic acid cycle.</text>
</comment>
<feature type="binding site" description="axial binding residue" evidence="18">
    <location>
        <position position="71"/>
    </location>
    <ligand>
        <name>heme</name>
        <dbReference type="ChEBI" id="CHEBI:30413"/>
        <note>ligand shared with second transmembrane subunit</note>
    </ligand>
    <ligandPart>
        <name>Fe</name>
        <dbReference type="ChEBI" id="CHEBI:18248"/>
    </ligandPart>
</feature>
<dbReference type="EMBL" id="CP003315">
    <property type="protein sequence ID" value="AFA41175.1"/>
    <property type="molecule type" value="Genomic_DNA"/>
</dbReference>
<dbReference type="STRING" id="1142511.WIGMOR_0340"/>
<dbReference type="GO" id="GO:0009055">
    <property type="term" value="F:electron transfer activity"/>
    <property type="evidence" value="ECO:0007669"/>
    <property type="project" value="TreeGrafter"/>
</dbReference>
<feature type="transmembrane region" description="Helical" evidence="19">
    <location>
        <begin position="17"/>
        <end position="38"/>
    </location>
</feature>
<organism evidence="20 21">
    <name type="scientific">Wigglesworthia glossinidia endosymbiont of Glossina morsitans morsitans</name>
    <name type="common">Yale colony</name>
    <dbReference type="NCBI Taxonomy" id="1142511"/>
    <lineage>
        <taxon>Bacteria</taxon>
        <taxon>Pseudomonadati</taxon>
        <taxon>Pseudomonadota</taxon>
        <taxon>Gammaproteobacteria</taxon>
        <taxon>Enterobacterales</taxon>
        <taxon>Erwiniaceae</taxon>
        <taxon>Wigglesworthia</taxon>
    </lineage>
</organism>
<dbReference type="PANTHER" id="PTHR38689:SF1">
    <property type="entry name" value="SUCCINATE DEHYDROGENASE HYDROPHOBIC MEMBRANE ANCHOR SUBUNIT"/>
    <property type="match status" value="1"/>
</dbReference>
<dbReference type="InterPro" id="IPR000701">
    <property type="entry name" value="SuccDH_FuR_B_TM-su"/>
</dbReference>
<dbReference type="PIRSF" id="PIRSF000169">
    <property type="entry name" value="SDH_D"/>
    <property type="match status" value="1"/>
</dbReference>
<evidence type="ECO:0000313" key="20">
    <source>
        <dbReference type="EMBL" id="AFA41175.1"/>
    </source>
</evidence>
<keyword evidence="11 18" id="KW-0479">Metal-binding</keyword>
<dbReference type="Proteomes" id="UP000009061">
    <property type="component" value="Chromosome"/>
</dbReference>
<dbReference type="InterPro" id="IPR034804">
    <property type="entry name" value="SQR/QFR_C/D"/>
</dbReference>
<dbReference type="eggNOG" id="COG2142">
    <property type="taxonomic scope" value="Bacteria"/>
</dbReference>
<dbReference type="InterPro" id="IPR014312">
    <property type="entry name" value="Succ_DH_anchor"/>
</dbReference>
<evidence type="ECO:0000256" key="5">
    <source>
        <dbReference type="ARBA" id="ARBA00022448"/>
    </source>
</evidence>
<evidence type="ECO:0000256" key="3">
    <source>
        <dbReference type="ARBA" id="ARBA00005163"/>
    </source>
</evidence>
<dbReference type="AlphaFoldDB" id="H6Q5X9"/>
<keyword evidence="21" id="KW-1185">Reference proteome</keyword>
<keyword evidence="10 19" id="KW-0812">Transmembrane</keyword>
<evidence type="ECO:0000256" key="2">
    <source>
        <dbReference type="ARBA" id="ARBA00004429"/>
    </source>
</evidence>
<comment type="cofactor">
    <cofactor evidence="18">
        <name>heme</name>
        <dbReference type="ChEBI" id="CHEBI:30413"/>
    </cofactor>
    <text evidence="18">The heme is bound between the two transmembrane subunits.</text>
</comment>
<dbReference type="Pfam" id="PF01127">
    <property type="entry name" value="Sdh_cyt"/>
    <property type="match status" value="1"/>
</dbReference>
<keyword evidence="15 16" id="KW-0472">Membrane</keyword>
<dbReference type="RefSeq" id="WP_014354114.1">
    <property type="nucleotide sequence ID" value="NC_016893.1"/>
</dbReference>
<dbReference type="KEGG" id="wgl:WIGMOR_0340"/>
<feature type="transmembrane region" description="Helical" evidence="19">
    <location>
        <begin position="59"/>
        <end position="80"/>
    </location>
</feature>
<dbReference type="OrthoDB" id="5612767at2"/>
<keyword evidence="12 16" id="KW-0249">Electron transport</keyword>
<evidence type="ECO:0000256" key="16">
    <source>
        <dbReference type="PIRNR" id="PIRNR000169"/>
    </source>
</evidence>
<accession>H6Q5X9</accession>
<dbReference type="GO" id="GO:0017004">
    <property type="term" value="P:cytochrome complex assembly"/>
    <property type="evidence" value="ECO:0007669"/>
    <property type="project" value="TreeGrafter"/>
</dbReference>
<dbReference type="UniPathway" id="UPA00223"/>
<evidence type="ECO:0000256" key="15">
    <source>
        <dbReference type="ARBA" id="ARBA00023136"/>
    </source>
</evidence>
<evidence type="ECO:0000256" key="19">
    <source>
        <dbReference type="SAM" id="Phobius"/>
    </source>
</evidence>
<evidence type="ECO:0000256" key="9">
    <source>
        <dbReference type="ARBA" id="ARBA00022617"/>
    </source>
</evidence>
<feature type="transmembrane region" description="Helical" evidence="19">
    <location>
        <begin position="92"/>
        <end position="112"/>
    </location>
</feature>
<keyword evidence="13 19" id="KW-1133">Transmembrane helix</keyword>
<dbReference type="SUPFAM" id="SSF81343">
    <property type="entry name" value="Fumarate reductase respiratory complex transmembrane subunits"/>
    <property type="match status" value="1"/>
</dbReference>
<evidence type="ECO:0000256" key="18">
    <source>
        <dbReference type="PIRSR" id="PIRSR000169-2"/>
    </source>
</evidence>